<keyword evidence="2" id="KW-1133">Transmembrane helix</keyword>
<feature type="domain" description="DUF58" evidence="3">
    <location>
        <begin position="280"/>
        <end position="454"/>
    </location>
</feature>
<feature type="region of interest" description="Disordered" evidence="1">
    <location>
        <begin position="1"/>
        <end position="48"/>
    </location>
</feature>
<evidence type="ECO:0000256" key="1">
    <source>
        <dbReference type="SAM" id="MobiDB-lite"/>
    </source>
</evidence>
<keyword evidence="2" id="KW-0812">Transmembrane</keyword>
<feature type="transmembrane region" description="Helical" evidence="2">
    <location>
        <begin position="118"/>
        <end position="138"/>
    </location>
</feature>
<dbReference type="EMBL" id="CP159218">
    <property type="protein sequence ID" value="XCG65057.1"/>
    <property type="molecule type" value="Genomic_DNA"/>
</dbReference>
<name>A0AAU8DSS5_9ACTN</name>
<dbReference type="InterPro" id="IPR002881">
    <property type="entry name" value="DUF58"/>
</dbReference>
<gene>
    <name evidence="4" type="ORF">ABLG96_07095</name>
</gene>
<accession>A0AAU8DSS5</accession>
<evidence type="ECO:0000256" key="2">
    <source>
        <dbReference type="SAM" id="Phobius"/>
    </source>
</evidence>
<proteinExistence type="predicted"/>
<keyword evidence="2" id="KW-0472">Membrane</keyword>
<feature type="compositionally biased region" description="Low complexity" evidence="1">
    <location>
        <begin position="13"/>
        <end position="26"/>
    </location>
</feature>
<feature type="transmembrane region" description="Helical" evidence="2">
    <location>
        <begin position="92"/>
        <end position="112"/>
    </location>
</feature>
<dbReference type="PANTHER" id="PTHR34351">
    <property type="entry name" value="SLR1927 PROTEIN-RELATED"/>
    <property type="match status" value="1"/>
</dbReference>
<sequence length="473" mass="49264">MTMSGPPPGPRPGAGSPAPGTTRARTGAGGSVVGIGDTGSAPRGETGSVWRRHQLTDHGSKPAEPFAEHSLDWSQSLQAASAPARTRATPPVTALGVVVVVIAVAALGIGWLTGWSEFTIAGVAAAVLVAVSAIFLVGRSSYAVSIDLHDARVVAGVRATGAIVVRNSGSRRLLPVRLELPVGPTTSSFRVPSLAPNAVHEELFVIPTARRAVIDVGPALSVRGDPVGLVRRQVRWTTVDQLFVHPRTTPLHGASTGSVKDLEGSPTTELSSNDVSFHALREYVPGDDRRYVHWKTSARTWMQNQKLMVRQFEETRRTHLAVALSVDPQEYLSLEQFEVAVGMAASLGVQAFREERPVTLYGGRSALLATSARRMLDAVAGLLPEPGSGVLTAGRAAGTAVPNASVGVLITGSVPDAAQIRRAATGFAAGVRVIGIRVGTGRGIKLGAIGGVDIATVGALDDLPAALRRMRAS</sequence>
<protein>
    <submittedName>
        <fullName evidence="4">DUF58 domain-containing protein</fullName>
    </submittedName>
</protein>
<dbReference type="PANTHER" id="PTHR34351:SF1">
    <property type="entry name" value="SLR1927 PROTEIN"/>
    <property type="match status" value="1"/>
</dbReference>
<feature type="compositionally biased region" description="Gly residues" evidence="1">
    <location>
        <begin position="27"/>
        <end position="37"/>
    </location>
</feature>
<dbReference type="Pfam" id="PF01882">
    <property type="entry name" value="DUF58"/>
    <property type="match status" value="1"/>
</dbReference>
<evidence type="ECO:0000259" key="3">
    <source>
        <dbReference type="Pfam" id="PF01882"/>
    </source>
</evidence>
<feature type="compositionally biased region" description="Pro residues" evidence="1">
    <location>
        <begin position="1"/>
        <end position="11"/>
    </location>
</feature>
<reference evidence="4" key="1">
    <citation type="submission" date="2024-05" db="EMBL/GenBank/DDBJ databases">
        <authorList>
            <person name="Cai S.Y."/>
            <person name="Jin L.M."/>
            <person name="Li H.R."/>
        </authorList>
    </citation>
    <scope>NUCLEOTIDE SEQUENCE</scope>
    <source>
        <strain evidence="4">A5-74</strain>
    </source>
</reference>
<dbReference type="AlphaFoldDB" id="A0AAU8DSS5"/>
<evidence type="ECO:0000313" key="4">
    <source>
        <dbReference type="EMBL" id="XCG65057.1"/>
    </source>
</evidence>
<organism evidence="4">
    <name type="scientific">Nakamurella sp. A5-74</name>
    <dbReference type="NCBI Taxonomy" id="3158264"/>
    <lineage>
        <taxon>Bacteria</taxon>
        <taxon>Bacillati</taxon>
        <taxon>Actinomycetota</taxon>
        <taxon>Actinomycetes</taxon>
        <taxon>Nakamurellales</taxon>
        <taxon>Nakamurellaceae</taxon>
        <taxon>Nakamurella</taxon>
    </lineage>
</organism>
<dbReference type="RefSeq" id="WP_353650668.1">
    <property type="nucleotide sequence ID" value="NZ_CP159218.1"/>
</dbReference>